<keyword evidence="3" id="KW-1185">Reference proteome</keyword>
<organism evidence="2 3">
    <name type="scientific">Ophiocordyceps sinensis</name>
    <dbReference type="NCBI Taxonomy" id="72228"/>
    <lineage>
        <taxon>Eukaryota</taxon>
        <taxon>Fungi</taxon>
        <taxon>Dikarya</taxon>
        <taxon>Ascomycota</taxon>
        <taxon>Pezizomycotina</taxon>
        <taxon>Sordariomycetes</taxon>
        <taxon>Hypocreomycetidae</taxon>
        <taxon>Hypocreales</taxon>
        <taxon>Ophiocordycipitaceae</taxon>
        <taxon>Ophiocordyceps</taxon>
    </lineage>
</organism>
<protein>
    <recommendedName>
        <fullName evidence="4">Regulator of G protein signaling superfamily</fullName>
    </recommendedName>
</protein>
<keyword evidence="1" id="KW-0472">Membrane</keyword>
<accession>A0A8H4PRU7</accession>
<dbReference type="SUPFAM" id="SSF48097">
    <property type="entry name" value="Regulator of G-protein signaling, RGS"/>
    <property type="match status" value="1"/>
</dbReference>
<feature type="transmembrane region" description="Helical" evidence="1">
    <location>
        <begin position="310"/>
        <end position="331"/>
    </location>
</feature>
<dbReference type="PANTHER" id="PTHR39466">
    <property type="entry name" value="RGS DOMAIN-CONTAINING PROTEIN"/>
    <property type="match status" value="1"/>
</dbReference>
<dbReference type="Proteomes" id="UP000557566">
    <property type="component" value="Unassembled WGS sequence"/>
</dbReference>
<dbReference type="Gene3D" id="1.10.167.10">
    <property type="entry name" value="Regulator of G-protein Signalling 4, domain 2"/>
    <property type="match status" value="1"/>
</dbReference>
<dbReference type="InterPro" id="IPR036305">
    <property type="entry name" value="RGS_sf"/>
</dbReference>
<evidence type="ECO:0000256" key="1">
    <source>
        <dbReference type="SAM" id="Phobius"/>
    </source>
</evidence>
<comment type="caution">
    <text evidence="2">The sequence shown here is derived from an EMBL/GenBank/DDBJ whole genome shotgun (WGS) entry which is preliminary data.</text>
</comment>
<gene>
    <name evidence="2" type="ORF">G6O67_005492</name>
</gene>
<dbReference type="InterPro" id="IPR044926">
    <property type="entry name" value="RGS_subdomain_2"/>
</dbReference>
<keyword evidence="1" id="KW-1133">Transmembrane helix</keyword>
<sequence length="412" mass="46486">MHWPTWLTWYKKPQFRDIKEYSQAVGSGTRPLSPDGRSGSMIPRQLKVERVLENKTCSPMSLFDFYMYLKHIEYSEENLEFYIWHKNYERSHDAASGERADAASRASSDVCLMEKTSEVVMEKASDVVVEKPSYLDVDPEAAAQQVVAHIAQLISSEATCARGSKCKLTCADGVKHGVKPPTHAAPVDFEAGRRRELDMIAQTFLVPGAPKELNIPPAMRWRALAGIQTSTDPSQLRPVADHVYQLLRNCSHRNFVRLGVSNGTFETVCVATGLGIAMTLAGFLAVLLLAVTPYRGFHSRWALLGAWPMWWLGMSLILSGLRGSCFFLLLFSRRQPLPWERFVDAETPATKRTGLMRLLSRLMIFDRKFRVKDVHLRRLQHKIVMQSLIAGATFASCGVLLFVFLPVWHSSR</sequence>
<evidence type="ECO:0000313" key="2">
    <source>
        <dbReference type="EMBL" id="KAF4509206.1"/>
    </source>
</evidence>
<name>A0A8H4PRU7_9HYPO</name>
<feature type="transmembrane region" description="Helical" evidence="1">
    <location>
        <begin position="267"/>
        <end position="290"/>
    </location>
</feature>
<dbReference type="AlphaFoldDB" id="A0A8H4PRU7"/>
<dbReference type="OrthoDB" id="3232309at2759"/>
<evidence type="ECO:0000313" key="3">
    <source>
        <dbReference type="Proteomes" id="UP000557566"/>
    </source>
</evidence>
<reference evidence="2 3" key="1">
    <citation type="journal article" date="2020" name="Genome Biol. Evol.">
        <title>A new high-quality draft genome assembly of the Chinese cordyceps Ophiocordyceps sinensis.</title>
        <authorList>
            <person name="Shu R."/>
            <person name="Zhang J."/>
            <person name="Meng Q."/>
            <person name="Zhang H."/>
            <person name="Zhou G."/>
            <person name="Li M."/>
            <person name="Wu P."/>
            <person name="Zhao Y."/>
            <person name="Chen C."/>
            <person name="Qin Q."/>
        </authorList>
    </citation>
    <scope>NUCLEOTIDE SEQUENCE [LARGE SCALE GENOMIC DNA]</scope>
    <source>
        <strain evidence="2 3">IOZ07</strain>
    </source>
</reference>
<evidence type="ECO:0008006" key="4">
    <source>
        <dbReference type="Google" id="ProtNLM"/>
    </source>
</evidence>
<proteinExistence type="predicted"/>
<keyword evidence="1" id="KW-0812">Transmembrane</keyword>
<feature type="transmembrane region" description="Helical" evidence="1">
    <location>
        <begin position="387"/>
        <end position="408"/>
    </location>
</feature>
<dbReference type="PANTHER" id="PTHR39466:SF1">
    <property type="entry name" value="RGS DOMAIN-CONTAINING PROTEIN"/>
    <property type="match status" value="1"/>
</dbReference>
<dbReference type="EMBL" id="JAAVMX010000005">
    <property type="protein sequence ID" value="KAF4509206.1"/>
    <property type="molecule type" value="Genomic_DNA"/>
</dbReference>